<dbReference type="OrthoDB" id="9781189at2"/>
<gene>
    <name evidence="2" type="ORF">SAMN05421779_101691</name>
</gene>
<feature type="domain" description="Metallo-beta-lactamase" evidence="1">
    <location>
        <begin position="49"/>
        <end position="230"/>
    </location>
</feature>
<organism evidence="2 3">
    <name type="scientific">Insolitispirillum peregrinum</name>
    <dbReference type="NCBI Taxonomy" id="80876"/>
    <lineage>
        <taxon>Bacteria</taxon>
        <taxon>Pseudomonadati</taxon>
        <taxon>Pseudomonadota</taxon>
        <taxon>Alphaproteobacteria</taxon>
        <taxon>Rhodospirillales</taxon>
        <taxon>Novispirillaceae</taxon>
        <taxon>Insolitispirillum</taxon>
    </lineage>
</organism>
<dbReference type="SUPFAM" id="SSF56281">
    <property type="entry name" value="Metallo-hydrolase/oxidoreductase"/>
    <property type="match status" value="1"/>
</dbReference>
<dbReference type="CDD" id="cd16279">
    <property type="entry name" value="metallo-hydrolase-like_MBL-fold"/>
    <property type="match status" value="1"/>
</dbReference>
<evidence type="ECO:0000313" key="2">
    <source>
        <dbReference type="EMBL" id="SIS41479.1"/>
    </source>
</evidence>
<dbReference type="PANTHER" id="PTHR42663">
    <property type="entry name" value="HYDROLASE C777.06C-RELATED-RELATED"/>
    <property type="match status" value="1"/>
</dbReference>
<evidence type="ECO:0000259" key="1">
    <source>
        <dbReference type="Pfam" id="PF12706"/>
    </source>
</evidence>
<evidence type="ECO:0000313" key="3">
    <source>
        <dbReference type="Proteomes" id="UP000185678"/>
    </source>
</evidence>
<protein>
    <submittedName>
        <fullName evidence="2">Phosphoribosyl 1,2-cyclic phosphate phosphodiesterase</fullName>
    </submittedName>
</protein>
<dbReference type="InterPro" id="IPR036866">
    <property type="entry name" value="RibonucZ/Hydroxyglut_hydro"/>
</dbReference>
<name>A0A1N7IWN2_9PROT</name>
<reference evidence="2 3" key="1">
    <citation type="submission" date="2017-01" db="EMBL/GenBank/DDBJ databases">
        <authorList>
            <person name="Mah S.A."/>
            <person name="Swanson W.J."/>
            <person name="Moy G.W."/>
            <person name="Vacquier V.D."/>
        </authorList>
    </citation>
    <scope>NUCLEOTIDE SEQUENCE [LARGE SCALE GENOMIC DNA]</scope>
    <source>
        <strain evidence="2 3">DSM 11589</strain>
    </source>
</reference>
<keyword evidence="3" id="KW-1185">Reference proteome</keyword>
<dbReference type="InterPro" id="IPR001279">
    <property type="entry name" value="Metallo-B-lactamas"/>
</dbReference>
<dbReference type="EMBL" id="FTOA01000001">
    <property type="protein sequence ID" value="SIS41479.1"/>
    <property type="molecule type" value="Genomic_DNA"/>
</dbReference>
<sequence length="259" mass="28837">MRITILGCGGAGGVPMVSAGWGRCDPQEPRNRRLRPSILVEDGAGAGLTRILVDTSPDLREQLLRADVRHLDAVVFTHEHADHTHGMDELREVNRAMGRAIPCWASHHTLGSLHERFGYCFLGIEQGQPIFRPWLVPNVVQDDFHIGPVPVSSWTQDHGWSETTGFRFGQMAYTTDVIRLSEQAFDKLHGVDLWIIGTLTDTPHVTHAHVGLALEWIERIRPKRAILTHMGPGLDYQTLRRSLPAGVEPAYDGMVIDVA</sequence>
<accession>A0A1N7IWN2</accession>
<dbReference type="Proteomes" id="UP000185678">
    <property type="component" value="Unassembled WGS sequence"/>
</dbReference>
<dbReference type="PANTHER" id="PTHR42663:SF6">
    <property type="entry name" value="HYDROLASE C777.06C-RELATED"/>
    <property type="match status" value="1"/>
</dbReference>
<dbReference type="AlphaFoldDB" id="A0A1N7IWN2"/>
<dbReference type="STRING" id="80876.SAMN05421779_101691"/>
<proteinExistence type="predicted"/>
<dbReference type="Gene3D" id="3.60.15.10">
    <property type="entry name" value="Ribonuclease Z/Hydroxyacylglutathione hydrolase-like"/>
    <property type="match status" value="1"/>
</dbReference>
<dbReference type="Pfam" id="PF12706">
    <property type="entry name" value="Lactamase_B_2"/>
    <property type="match status" value="1"/>
</dbReference>